<evidence type="ECO:0000313" key="1">
    <source>
        <dbReference type="EMBL" id="CAG8805345.1"/>
    </source>
</evidence>
<reference evidence="1" key="1">
    <citation type="submission" date="2021-06" db="EMBL/GenBank/DDBJ databases">
        <authorList>
            <person name="Kallberg Y."/>
            <person name="Tangrot J."/>
            <person name="Rosling A."/>
        </authorList>
    </citation>
    <scope>NUCLEOTIDE SEQUENCE</scope>
    <source>
        <strain evidence="1">MA461A</strain>
    </source>
</reference>
<keyword evidence="2" id="KW-1185">Reference proteome</keyword>
<name>A0ACA9RQ19_9GLOM</name>
<organism evidence="1 2">
    <name type="scientific">Racocetra persica</name>
    <dbReference type="NCBI Taxonomy" id="160502"/>
    <lineage>
        <taxon>Eukaryota</taxon>
        <taxon>Fungi</taxon>
        <taxon>Fungi incertae sedis</taxon>
        <taxon>Mucoromycota</taxon>
        <taxon>Glomeromycotina</taxon>
        <taxon>Glomeromycetes</taxon>
        <taxon>Diversisporales</taxon>
        <taxon>Gigasporaceae</taxon>
        <taxon>Racocetra</taxon>
    </lineage>
</organism>
<feature type="non-terminal residue" evidence="1">
    <location>
        <position position="1"/>
    </location>
</feature>
<dbReference type="Proteomes" id="UP000789920">
    <property type="component" value="Unassembled WGS sequence"/>
</dbReference>
<evidence type="ECO:0000313" key="2">
    <source>
        <dbReference type="Proteomes" id="UP000789920"/>
    </source>
</evidence>
<protein>
    <submittedName>
        <fullName evidence="1">9531_t:CDS:1</fullName>
    </submittedName>
</protein>
<proteinExistence type="predicted"/>
<dbReference type="EMBL" id="CAJVQC010065295">
    <property type="protein sequence ID" value="CAG8805345.1"/>
    <property type="molecule type" value="Genomic_DNA"/>
</dbReference>
<accession>A0ACA9RQ19</accession>
<sequence>LRLADLWFALVRVKVGEITVDYYTKHANENIGWMNTVADVIPELYKSGEKKEDEKDDKIGLMNRVQLDLFSFEFLEISPALDGLLKVFIPITQLIPQNSELDLQEIDIDSDKINDLRMVPLPNFTTANKRILLDVNEDISLNILCENPSIGAVMNWMWHSSKSYWHRTLQS</sequence>
<feature type="non-terminal residue" evidence="1">
    <location>
        <position position="171"/>
    </location>
</feature>
<gene>
    <name evidence="1" type="ORF">RPERSI_LOCUS21910</name>
</gene>
<comment type="caution">
    <text evidence="1">The sequence shown here is derived from an EMBL/GenBank/DDBJ whole genome shotgun (WGS) entry which is preliminary data.</text>
</comment>